<gene>
    <name evidence="8" type="ORF">RRU01S_10_01590</name>
</gene>
<keyword evidence="5" id="KW-0430">Lectin</keyword>
<feature type="chain" id="PRO_5001756150" description="Lectin-like protein BA14k" evidence="7">
    <location>
        <begin position="28"/>
        <end position="107"/>
    </location>
</feature>
<dbReference type="Pfam" id="PF07886">
    <property type="entry name" value="BA14K"/>
    <property type="match status" value="1"/>
</dbReference>
<dbReference type="RefSeq" id="WP_045229884.1">
    <property type="nucleotide sequence ID" value="NZ_BBJU01000010.1"/>
</dbReference>
<comment type="similarity">
    <text evidence="2">Belongs to the BA14k family.</text>
</comment>
<protein>
    <recommendedName>
        <fullName evidence="3">Lectin-like protein BA14k</fullName>
    </recommendedName>
</protein>
<evidence type="ECO:0000256" key="6">
    <source>
        <dbReference type="ARBA" id="ARBA00025321"/>
    </source>
</evidence>
<proteinExistence type="inferred from homology"/>
<evidence type="ECO:0000256" key="7">
    <source>
        <dbReference type="SAM" id="SignalP"/>
    </source>
</evidence>
<dbReference type="GO" id="GO:0030246">
    <property type="term" value="F:carbohydrate binding"/>
    <property type="evidence" value="ECO:0007669"/>
    <property type="project" value="UniProtKB-KW"/>
</dbReference>
<comment type="function">
    <text evidence="6">Has immunoglobulin-binding and hemagglutination properties, and can bind to mannose. Essential for virulence. May be involved in LPS biosynthesis or polysaccharide transport.</text>
</comment>
<dbReference type="OrthoDB" id="8117189at2"/>
<evidence type="ECO:0000256" key="5">
    <source>
        <dbReference type="ARBA" id="ARBA00022734"/>
    </source>
</evidence>
<reference evidence="8 9" key="1">
    <citation type="submission" date="2014-08" db="EMBL/GenBank/DDBJ databases">
        <title>Whole genome shotgun sequence of Rhizobium rubi NBRC 13261.</title>
        <authorList>
            <person name="Katano-Makiyama Y."/>
            <person name="Hosoyama A."/>
            <person name="Hashimoto M."/>
            <person name="Hosoyama Y."/>
            <person name="Noguchi M."/>
            <person name="Tsuchikane K."/>
            <person name="Uohara A."/>
            <person name="Ohji S."/>
            <person name="Ichikawa N."/>
            <person name="Kimura A."/>
            <person name="Yamazoe A."/>
            <person name="Fujita N."/>
        </authorList>
    </citation>
    <scope>NUCLEOTIDE SEQUENCE [LARGE SCALE GENOMIC DNA]</scope>
    <source>
        <strain evidence="8 9">NBRC 13261</strain>
    </source>
</reference>
<dbReference type="AlphaFoldDB" id="A0A081CUH4"/>
<keyword evidence="4" id="KW-1003">Cell membrane</keyword>
<sequence length="107" mass="10981">MSKMVKIISAFALGAGLSAGIAAPASALSLIAPAYETQAQTQASGYGNSPIAFTGGAAGSAGSEGFNLSEQEINHVKWCAQTYVSYHATDNTYQAKNGIRTACKSPY</sequence>
<evidence type="ECO:0000313" key="9">
    <source>
        <dbReference type="Proteomes" id="UP000028701"/>
    </source>
</evidence>
<keyword evidence="4" id="KW-0472">Membrane</keyword>
<evidence type="ECO:0000313" key="8">
    <source>
        <dbReference type="EMBL" id="GAK70320.1"/>
    </source>
</evidence>
<name>A0A081CUH4_9HYPH</name>
<organism evidence="8 9">
    <name type="scientific">Agrobacterium rubi TR3 = NBRC 13261</name>
    <dbReference type="NCBI Taxonomy" id="1368415"/>
    <lineage>
        <taxon>Bacteria</taxon>
        <taxon>Pseudomonadati</taxon>
        <taxon>Pseudomonadota</taxon>
        <taxon>Alphaproteobacteria</taxon>
        <taxon>Hyphomicrobiales</taxon>
        <taxon>Rhizobiaceae</taxon>
        <taxon>Rhizobium/Agrobacterium group</taxon>
        <taxon>Agrobacterium</taxon>
    </lineage>
</organism>
<keyword evidence="7" id="KW-0732">Signal</keyword>
<evidence type="ECO:0000256" key="1">
    <source>
        <dbReference type="ARBA" id="ARBA00004167"/>
    </source>
</evidence>
<dbReference type="GO" id="GO:0016020">
    <property type="term" value="C:membrane"/>
    <property type="evidence" value="ECO:0007669"/>
    <property type="project" value="UniProtKB-SubCell"/>
</dbReference>
<evidence type="ECO:0000256" key="2">
    <source>
        <dbReference type="ARBA" id="ARBA00010270"/>
    </source>
</evidence>
<accession>A0A081CUH4</accession>
<comment type="subcellular location">
    <subcellularLocation>
        <location evidence="1">Membrane</location>
        <topology evidence="1">Single-pass membrane protein</topology>
    </subcellularLocation>
</comment>
<feature type="signal peptide" evidence="7">
    <location>
        <begin position="1"/>
        <end position="27"/>
    </location>
</feature>
<dbReference type="InterPro" id="IPR012413">
    <property type="entry name" value="BA14K"/>
</dbReference>
<dbReference type="eggNOG" id="ENOG503141P">
    <property type="taxonomic scope" value="Bacteria"/>
</dbReference>
<dbReference type="Proteomes" id="UP000028701">
    <property type="component" value="Unassembled WGS sequence"/>
</dbReference>
<comment type="caution">
    <text evidence="8">The sequence shown here is derived from an EMBL/GenBank/DDBJ whole genome shotgun (WGS) entry which is preliminary data.</text>
</comment>
<dbReference type="EMBL" id="BBJU01000010">
    <property type="protein sequence ID" value="GAK70320.1"/>
    <property type="molecule type" value="Genomic_DNA"/>
</dbReference>
<evidence type="ECO:0000256" key="3">
    <source>
        <dbReference type="ARBA" id="ARBA00020552"/>
    </source>
</evidence>
<evidence type="ECO:0000256" key="4">
    <source>
        <dbReference type="ARBA" id="ARBA00022475"/>
    </source>
</evidence>